<reference evidence="2" key="1">
    <citation type="submission" date="2023-02" db="EMBL/GenBank/DDBJ databases">
        <title>Genome of toxic invasive species Heracleum sosnowskyi carries increased number of genes despite the absence of recent whole-genome duplications.</title>
        <authorList>
            <person name="Schelkunov M."/>
            <person name="Shtratnikova V."/>
            <person name="Makarenko M."/>
            <person name="Klepikova A."/>
            <person name="Omelchenko D."/>
            <person name="Novikova G."/>
            <person name="Obukhova E."/>
            <person name="Bogdanov V."/>
            <person name="Penin A."/>
            <person name="Logacheva M."/>
        </authorList>
    </citation>
    <scope>NUCLEOTIDE SEQUENCE</scope>
    <source>
        <strain evidence="2">Hsosn_3</strain>
        <tissue evidence="2">Leaf</tissue>
    </source>
</reference>
<gene>
    <name evidence="2" type="ORF">POM88_044190</name>
</gene>
<name>A0AAD8M3R2_9APIA</name>
<feature type="compositionally biased region" description="Basic and acidic residues" evidence="1">
    <location>
        <begin position="9"/>
        <end position="18"/>
    </location>
</feature>
<comment type="caution">
    <text evidence="2">The sequence shown here is derived from an EMBL/GenBank/DDBJ whole genome shotgun (WGS) entry which is preliminary data.</text>
</comment>
<feature type="compositionally biased region" description="Polar residues" evidence="1">
    <location>
        <begin position="20"/>
        <end position="36"/>
    </location>
</feature>
<feature type="region of interest" description="Disordered" evidence="1">
    <location>
        <begin position="1"/>
        <end position="40"/>
    </location>
</feature>
<proteinExistence type="predicted"/>
<accession>A0AAD8M3R2</accession>
<reference evidence="2" key="2">
    <citation type="submission" date="2023-05" db="EMBL/GenBank/DDBJ databases">
        <authorList>
            <person name="Schelkunov M.I."/>
        </authorList>
    </citation>
    <scope>NUCLEOTIDE SEQUENCE</scope>
    <source>
        <strain evidence="2">Hsosn_3</strain>
        <tissue evidence="2">Leaf</tissue>
    </source>
</reference>
<dbReference type="EMBL" id="JAUIZM010000010">
    <property type="protein sequence ID" value="KAK1359716.1"/>
    <property type="molecule type" value="Genomic_DNA"/>
</dbReference>
<protein>
    <submittedName>
        <fullName evidence="2">Uncharacterized protein</fullName>
    </submittedName>
</protein>
<keyword evidence="3" id="KW-1185">Reference proteome</keyword>
<dbReference type="Proteomes" id="UP001237642">
    <property type="component" value="Unassembled WGS sequence"/>
</dbReference>
<sequence length="199" mass="22711">MLYDPNDPAVKDLQEKMKNARSSQDDSIVELSQTDQPPSPRTQMEIYRIKDIISTMQARPPKKGRIILHPQDAVGELIGAHEETRWTSQLKIDNYHDSVALPDKFYQMMSTILDEELRNLATAAFPDPNQKSLQTHYIRTTSGLLPQILKDAEKVIVEEEVLSEKAMEMDKTTEVDKAVEVNRTVDNDEDLEAEKYPLA</sequence>
<evidence type="ECO:0000256" key="1">
    <source>
        <dbReference type="SAM" id="MobiDB-lite"/>
    </source>
</evidence>
<organism evidence="2 3">
    <name type="scientific">Heracleum sosnowskyi</name>
    <dbReference type="NCBI Taxonomy" id="360622"/>
    <lineage>
        <taxon>Eukaryota</taxon>
        <taxon>Viridiplantae</taxon>
        <taxon>Streptophyta</taxon>
        <taxon>Embryophyta</taxon>
        <taxon>Tracheophyta</taxon>
        <taxon>Spermatophyta</taxon>
        <taxon>Magnoliopsida</taxon>
        <taxon>eudicotyledons</taxon>
        <taxon>Gunneridae</taxon>
        <taxon>Pentapetalae</taxon>
        <taxon>asterids</taxon>
        <taxon>campanulids</taxon>
        <taxon>Apiales</taxon>
        <taxon>Apiaceae</taxon>
        <taxon>Apioideae</taxon>
        <taxon>apioid superclade</taxon>
        <taxon>Tordylieae</taxon>
        <taxon>Tordyliinae</taxon>
        <taxon>Heracleum</taxon>
    </lineage>
</organism>
<evidence type="ECO:0000313" key="3">
    <source>
        <dbReference type="Proteomes" id="UP001237642"/>
    </source>
</evidence>
<dbReference type="AlphaFoldDB" id="A0AAD8M3R2"/>
<evidence type="ECO:0000313" key="2">
    <source>
        <dbReference type="EMBL" id="KAK1359716.1"/>
    </source>
</evidence>